<dbReference type="Gene3D" id="1.10.287.110">
    <property type="entry name" value="DnaJ domain"/>
    <property type="match status" value="1"/>
</dbReference>
<keyword evidence="2" id="KW-0732">Signal</keyword>
<evidence type="ECO:0000259" key="3">
    <source>
        <dbReference type="PROSITE" id="PS50076"/>
    </source>
</evidence>
<feature type="domain" description="J" evidence="3">
    <location>
        <begin position="29"/>
        <end position="91"/>
    </location>
</feature>
<dbReference type="SUPFAM" id="SSF52833">
    <property type="entry name" value="Thioredoxin-like"/>
    <property type="match status" value="1"/>
</dbReference>
<dbReference type="InterPro" id="IPR001623">
    <property type="entry name" value="DnaJ_domain"/>
</dbReference>
<evidence type="ECO:0000256" key="2">
    <source>
        <dbReference type="SAM" id="SignalP"/>
    </source>
</evidence>
<feature type="chain" id="PRO_5024444923" description="J domain-containing protein" evidence="2">
    <location>
        <begin position="24"/>
        <end position="679"/>
    </location>
</feature>
<dbReference type="InterPro" id="IPR052448">
    <property type="entry name" value="DnaJ_C16_autophagy_reg"/>
</dbReference>
<dbReference type="OMA" id="QWEMTDS"/>
<dbReference type="SUPFAM" id="SSF46565">
    <property type="entry name" value="Chaperone J-domain"/>
    <property type="match status" value="1"/>
</dbReference>
<dbReference type="CDD" id="cd02961">
    <property type="entry name" value="PDI_a_family"/>
    <property type="match status" value="1"/>
</dbReference>
<dbReference type="EMBL" id="CM007383">
    <property type="protein sequence ID" value="ONK75426.1"/>
    <property type="molecule type" value="Genomic_DNA"/>
</dbReference>
<accession>A0A5P1FAL6</accession>
<reference evidence="5" key="1">
    <citation type="journal article" date="2017" name="Nat. Commun.">
        <title>The asparagus genome sheds light on the origin and evolution of a young Y chromosome.</title>
        <authorList>
            <person name="Harkess A."/>
            <person name="Zhou J."/>
            <person name="Xu C."/>
            <person name="Bowers J.E."/>
            <person name="Van der Hulst R."/>
            <person name="Ayyampalayam S."/>
            <person name="Mercati F."/>
            <person name="Riccardi P."/>
            <person name="McKain M.R."/>
            <person name="Kakrana A."/>
            <person name="Tang H."/>
            <person name="Ray J."/>
            <person name="Groenendijk J."/>
            <person name="Arikit S."/>
            <person name="Mathioni S.M."/>
            <person name="Nakano M."/>
            <person name="Shan H."/>
            <person name="Telgmann-Rauber A."/>
            <person name="Kanno A."/>
            <person name="Yue Z."/>
            <person name="Chen H."/>
            <person name="Li W."/>
            <person name="Chen Y."/>
            <person name="Xu X."/>
            <person name="Zhang Y."/>
            <person name="Luo S."/>
            <person name="Chen H."/>
            <person name="Gao J."/>
            <person name="Mao Z."/>
            <person name="Pires J.C."/>
            <person name="Luo M."/>
            <person name="Kudrna D."/>
            <person name="Wing R.A."/>
            <person name="Meyers B.C."/>
            <person name="Yi K."/>
            <person name="Kong H."/>
            <person name="Lavrijsen P."/>
            <person name="Sunseri F."/>
            <person name="Falavigna A."/>
            <person name="Ye Y."/>
            <person name="Leebens-Mack J.H."/>
            <person name="Chen G."/>
        </authorList>
    </citation>
    <scope>NUCLEOTIDE SEQUENCE [LARGE SCALE GENOMIC DNA]</scope>
    <source>
        <strain evidence="5">cv. DH0086</strain>
    </source>
</reference>
<dbReference type="PANTHER" id="PTHR44303">
    <property type="entry name" value="DNAJ HOMOLOG SUBFAMILY C MEMBER 16"/>
    <property type="match status" value="1"/>
</dbReference>
<feature type="signal peptide" evidence="2">
    <location>
        <begin position="1"/>
        <end position="23"/>
    </location>
</feature>
<sequence length="679" mass="77302">MKRYSVPLVLFAVGLFFQLVVLPNSYPPSHYDVLGIKPYSSIEDVTEAYEKLSSRWVSGSETPSAIAFIKVRYAFELLTNPLWKRDYDIFGIDEQLWVVEKVKEANDGLKFSDIQLPLLQASSSDKTIQPVNMVTSENFISKLGKSRTMLIQVYSDGSPRCIKFISTWKMIANLLDEVVDTGMVELGDVQLASFFAERKRTQQPFFRNGVPALVAFPPNCVSSNCFVRYQGDHTVDAVIDWMATDILGLPRILYYTKETLVSKFFAESGYHKVKVICFSKNGERAVPFMRQAARDYWAYASFSMVLWREEDSSFWWNMFNVESAPSIVILKDPGVQPFVHHGNLNRSQFLKIMENNKHQELPQLRSVTSMELGCDANGYSRAGNNTVSWYCVVLAGRLSVELNKMRETMRKAKQILAGNVDSDIPEATVSASAAGVALKENRLTFTWLDGETQKKYCLFYLYSENIQETCGPRGYVLTEVPRLFIVRYKRNSTEREAMAKRKKNNVWSIYQEEDTNVASQLVARYNGSQDVQEIIQWVSHIIEDGDTRELPYFVDNTPELIPEDANPMWTKRARNVFSAGKGLKHRVQGFISALSEYMKDPRLGPVFLLGACLSFGTIWVQNSQPTQPTQTNDGTEKKRSRKAERSNHRRPSNVEKPSSITDEVPKDAYQMLPSDSDSE</sequence>
<dbReference type="InterPro" id="IPR036869">
    <property type="entry name" value="J_dom_sf"/>
</dbReference>
<name>A0A5P1FAL6_ASPOF</name>
<protein>
    <recommendedName>
        <fullName evidence="3">J domain-containing protein</fullName>
    </recommendedName>
</protein>
<organism evidence="4 5">
    <name type="scientific">Asparagus officinalis</name>
    <name type="common">Garden asparagus</name>
    <dbReference type="NCBI Taxonomy" id="4686"/>
    <lineage>
        <taxon>Eukaryota</taxon>
        <taxon>Viridiplantae</taxon>
        <taxon>Streptophyta</taxon>
        <taxon>Embryophyta</taxon>
        <taxon>Tracheophyta</taxon>
        <taxon>Spermatophyta</taxon>
        <taxon>Magnoliopsida</taxon>
        <taxon>Liliopsida</taxon>
        <taxon>Asparagales</taxon>
        <taxon>Asparagaceae</taxon>
        <taxon>Asparagoideae</taxon>
        <taxon>Asparagus</taxon>
    </lineage>
</organism>
<feature type="compositionally biased region" description="Basic residues" evidence="1">
    <location>
        <begin position="638"/>
        <end position="651"/>
    </location>
</feature>
<evidence type="ECO:0000313" key="4">
    <source>
        <dbReference type="EMBL" id="ONK75426.1"/>
    </source>
</evidence>
<dbReference type="Proteomes" id="UP000243459">
    <property type="component" value="Chromosome 3"/>
</dbReference>
<dbReference type="Gramene" id="ONK75426">
    <property type="protein sequence ID" value="ONK75426"/>
    <property type="gene ID" value="A4U43_C03F16720"/>
</dbReference>
<proteinExistence type="predicted"/>
<dbReference type="Gene3D" id="3.40.30.10">
    <property type="entry name" value="Glutaredoxin"/>
    <property type="match status" value="1"/>
</dbReference>
<dbReference type="InterPro" id="IPR018253">
    <property type="entry name" value="DnaJ_domain_CS"/>
</dbReference>
<feature type="region of interest" description="Disordered" evidence="1">
    <location>
        <begin position="623"/>
        <end position="679"/>
    </location>
</feature>
<dbReference type="AlphaFoldDB" id="A0A5P1FAL6"/>
<evidence type="ECO:0000313" key="5">
    <source>
        <dbReference type="Proteomes" id="UP000243459"/>
    </source>
</evidence>
<evidence type="ECO:0000256" key="1">
    <source>
        <dbReference type="SAM" id="MobiDB-lite"/>
    </source>
</evidence>
<dbReference type="PANTHER" id="PTHR44303:SF2">
    <property type="entry name" value="DNAJ HOMOLOG SUBFAMILY C MEMBER 16"/>
    <property type="match status" value="1"/>
</dbReference>
<gene>
    <name evidence="4" type="ORF">A4U43_C03F16720</name>
</gene>
<dbReference type="CDD" id="cd06257">
    <property type="entry name" value="DnaJ"/>
    <property type="match status" value="1"/>
</dbReference>
<keyword evidence="5" id="KW-1185">Reference proteome</keyword>
<dbReference type="InterPro" id="IPR036249">
    <property type="entry name" value="Thioredoxin-like_sf"/>
</dbReference>
<dbReference type="GO" id="GO:0005783">
    <property type="term" value="C:endoplasmic reticulum"/>
    <property type="evidence" value="ECO:0007669"/>
    <property type="project" value="UniProtKB-ARBA"/>
</dbReference>
<dbReference type="PROSITE" id="PS00636">
    <property type="entry name" value="DNAJ_1"/>
    <property type="match status" value="1"/>
</dbReference>
<dbReference type="PROSITE" id="PS50076">
    <property type="entry name" value="DNAJ_2"/>
    <property type="match status" value="1"/>
</dbReference>